<keyword evidence="1" id="KW-0472">Membrane</keyword>
<dbReference type="Proteomes" id="UP000320244">
    <property type="component" value="Unassembled WGS sequence"/>
</dbReference>
<evidence type="ECO:0000313" key="3">
    <source>
        <dbReference type="Proteomes" id="UP000320244"/>
    </source>
</evidence>
<evidence type="ECO:0000313" key="2">
    <source>
        <dbReference type="EMBL" id="TWP38325.1"/>
    </source>
</evidence>
<feature type="transmembrane region" description="Helical" evidence="1">
    <location>
        <begin position="66"/>
        <end position="83"/>
    </location>
</feature>
<keyword evidence="3" id="KW-1185">Reference proteome</keyword>
<keyword evidence="1" id="KW-1133">Transmembrane helix</keyword>
<feature type="transmembrane region" description="Helical" evidence="1">
    <location>
        <begin position="157"/>
        <end position="176"/>
    </location>
</feature>
<reference evidence="2 3" key="2">
    <citation type="submission" date="2019-08" db="EMBL/GenBank/DDBJ databases">
        <title>Jejuicoccus antrihumi gen. nov., sp. nov., a new member of the family Dermacoccaceae isolated from a cave.</title>
        <authorList>
            <person name="Schumann P."/>
            <person name="Kim I.S."/>
        </authorList>
    </citation>
    <scope>NUCLEOTIDE SEQUENCE [LARGE SCALE GENOMIC DNA]</scope>
    <source>
        <strain evidence="2 3">C5-26</strain>
    </source>
</reference>
<dbReference type="OrthoDB" id="571245at2"/>
<feature type="transmembrane region" description="Helical" evidence="1">
    <location>
        <begin position="37"/>
        <end position="59"/>
    </location>
</feature>
<name>A0A563E7C7_9MICO</name>
<gene>
    <name evidence="2" type="ORF">FGL98_03700</name>
</gene>
<proteinExistence type="predicted"/>
<accession>A0A563E7C7</accession>
<feature type="transmembrane region" description="Helical" evidence="1">
    <location>
        <begin position="188"/>
        <end position="205"/>
    </location>
</feature>
<comment type="caution">
    <text evidence="2">The sequence shown here is derived from an EMBL/GenBank/DDBJ whole genome shotgun (WGS) entry which is preliminary data.</text>
</comment>
<dbReference type="AlphaFoldDB" id="A0A563E7C7"/>
<dbReference type="EMBL" id="VCQV01000003">
    <property type="protein sequence ID" value="TWP38325.1"/>
    <property type="molecule type" value="Genomic_DNA"/>
</dbReference>
<organism evidence="2 3">
    <name type="scientific">Leekyejoonella antrihumi</name>
    <dbReference type="NCBI Taxonomy" id="1660198"/>
    <lineage>
        <taxon>Bacteria</taxon>
        <taxon>Bacillati</taxon>
        <taxon>Actinomycetota</taxon>
        <taxon>Actinomycetes</taxon>
        <taxon>Micrococcales</taxon>
        <taxon>Dermacoccaceae</taxon>
        <taxon>Leekyejoonella</taxon>
    </lineage>
</organism>
<keyword evidence="1" id="KW-0812">Transmembrane</keyword>
<evidence type="ECO:0000256" key="1">
    <source>
        <dbReference type="SAM" id="Phobius"/>
    </source>
</evidence>
<feature type="transmembrane region" description="Helical" evidence="1">
    <location>
        <begin position="217"/>
        <end position="236"/>
    </location>
</feature>
<reference evidence="2 3" key="1">
    <citation type="submission" date="2019-05" db="EMBL/GenBank/DDBJ databases">
        <authorList>
            <person name="Lee S.D."/>
        </authorList>
    </citation>
    <scope>NUCLEOTIDE SEQUENCE [LARGE SCALE GENOMIC DNA]</scope>
    <source>
        <strain evidence="2 3">C5-26</strain>
    </source>
</reference>
<dbReference type="RefSeq" id="WP_146315313.1">
    <property type="nucleotide sequence ID" value="NZ_VCQV01000003.1"/>
</dbReference>
<sequence>MTGLALFLAVFLACIVEAVEALTIILAAGTARDWRSALTGMGAALATLAVIVAVLGPAITMIPLTGLRLVVGGLLLIFGIGWLRKAILRASGNKALHDEDAAFAAEEAAARAAASEQRPLVGDWYAFTLSFKGVLLEGLEVVFIVLTFGSNQHNMPLAASASVAAVAVVAISGIAVRAPLARVPENSMKFVVGAMLTSFGMFWGAEGAGASWPGGDAALLVIVPVVLLVALGYVAVFRRREQGPRTVGAAATTSQGV</sequence>
<protein>
    <submittedName>
        <fullName evidence="2">Uncharacterized protein</fullName>
    </submittedName>
</protein>